<dbReference type="GO" id="GO:0004252">
    <property type="term" value="F:serine-type endopeptidase activity"/>
    <property type="evidence" value="ECO:0007669"/>
    <property type="project" value="UniProtKB-EC"/>
</dbReference>
<dbReference type="InterPro" id="IPR027417">
    <property type="entry name" value="P-loop_NTPase"/>
</dbReference>
<sequence>MNDKKKDALFKPPERYVIFTLGHDVSFPGEQLPIGSGNESCRERILRDGYAVMVSIFPEEDQSGDMPPIGVLAAVSEDPKIAGAGVVIHLISRVRVLDPRVFLEAKDGTVFDCRIEHFGHEAISEETWLAAQKDRATFVQKLVHFGLAAQMLFKKMLADGIPPDDQEFREHMKKTAEEMSQAFADIAVLAERTDRESVHDLPNVVGTFAGLLFRYLAATGSISEGTWLEYSRELRAVLFERDTLAQLVLLGKFMDAFAQDISSFARRKPQAQKKDIPIKEHPDDALLPDYVREAIGRSKPYAESHSSDSHVHRQYIEWLRGLKWNQGTTDEKNIKKVRVVLNEDHFGLKKAKEKVLEVLAGRSVKPDGKGSILCFVGPPGVGKTSICKSIAKAMNRNYVRVSLGGVDDEVFIHGHGRTYVGALPGEIIKGMRRAGSNNPVFVLDEIDKLSRSPVKGSPQDALLQVLDPEQNNEFLDHYLDVPYDLSKVLFITTANTAESIPGPLFDRMEIIELPGYTEDQKAEIMKAHTIAKVKRESGIEPENLKSQGLSAFDIRFIDPAIDFIASNHTGDAGMRDAERCIATIVRKVILELREGNTARLRPVNGSEEYLVTITVPDIEMFLGKPHIRRISEQKLANLAPGVGCGLVYYNDGHGGLLFVRISVRDHDHFNRKITGHIGPDMTESVEVAITRLFRDDGVLAGRWSKKYIHVHFSDGAVPKDGPSAGILVYVALYSALQKASLKRFLAITGEIVNQGDDAEPVGGIIQKLLAARRNGIREVVMPLESHDQLEDFPTENVRIVMPSDIPEGKSWCDVSAGERSAGTFTVYCVEKPEDALEIAFPDHYPPK</sequence>
<keyword evidence="1" id="KW-0645">Protease</keyword>
<dbReference type="EC" id="3.4.21.53" evidence="7"/>
<dbReference type="Proteomes" id="UP000178880">
    <property type="component" value="Unassembled WGS sequence"/>
</dbReference>
<dbReference type="InterPro" id="IPR027065">
    <property type="entry name" value="Lon_Prtase"/>
</dbReference>
<dbReference type="EMBL" id="MHLA01000001">
    <property type="protein sequence ID" value="OGZ00403.1"/>
    <property type="molecule type" value="Genomic_DNA"/>
</dbReference>
<dbReference type="InterPro" id="IPR003593">
    <property type="entry name" value="AAA+_ATPase"/>
</dbReference>
<reference evidence="9 10" key="1">
    <citation type="journal article" date="2016" name="Nat. Commun.">
        <title>Thousands of microbial genomes shed light on interconnected biogeochemical processes in an aquifer system.</title>
        <authorList>
            <person name="Anantharaman K."/>
            <person name="Brown C.T."/>
            <person name="Hug L.A."/>
            <person name="Sharon I."/>
            <person name="Castelle C.J."/>
            <person name="Probst A.J."/>
            <person name="Thomas B.C."/>
            <person name="Singh A."/>
            <person name="Wilkins M.J."/>
            <person name="Karaoz U."/>
            <person name="Brodie E.L."/>
            <person name="Williams K.H."/>
            <person name="Hubbard S.S."/>
            <person name="Banfield J.F."/>
        </authorList>
    </citation>
    <scope>NUCLEOTIDE SEQUENCE [LARGE SCALE GENOMIC DNA]</scope>
</reference>
<organism evidence="9 10">
    <name type="scientific">Candidatus Liptonbacteria bacterium RIFCSPLOWO2_01_FULL_52_25</name>
    <dbReference type="NCBI Taxonomy" id="1798650"/>
    <lineage>
        <taxon>Bacteria</taxon>
        <taxon>Candidatus Liptoniibacteriota</taxon>
    </lineage>
</organism>
<keyword evidence="4" id="KW-0720">Serine protease</keyword>
<name>A0A1G2CG79_9BACT</name>
<evidence type="ECO:0000313" key="9">
    <source>
        <dbReference type="EMBL" id="OGZ00403.1"/>
    </source>
</evidence>
<dbReference type="SUPFAM" id="SSF52540">
    <property type="entry name" value="P-loop containing nucleoside triphosphate hydrolases"/>
    <property type="match status" value="1"/>
</dbReference>
<evidence type="ECO:0000259" key="8">
    <source>
        <dbReference type="SMART" id="SM00382"/>
    </source>
</evidence>
<comment type="caution">
    <text evidence="9">The sequence shown here is derived from an EMBL/GenBank/DDBJ whole genome shotgun (WGS) entry which is preliminary data.</text>
</comment>
<dbReference type="Pfam" id="PF00004">
    <property type="entry name" value="AAA"/>
    <property type="match status" value="1"/>
</dbReference>
<evidence type="ECO:0000256" key="7">
    <source>
        <dbReference type="ARBA" id="ARBA00066743"/>
    </source>
</evidence>
<dbReference type="AlphaFoldDB" id="A0A1G2CG79"/>
<dbReference type="Pfam" id="PF05362">
    <property type="entry name" value="Lon_C"/>
    <property type="match status" value="1"/>
</dbReference>
<dbReference type="SMART" id="SM00382">
    <property type="entry name" value="AAA"/>
    <property type="match status" value="1"/>
</dbReference>
<keyword evidence="5" id="KW-0067">ATP-binding</keyword>
<feature type="domain" description="AAA+ ATPase" evidence="8">
    <location>
        <begin position="369"/>
        <end position="515"/>
    </location>
</feature>
<keyword evidence="2" id="KW-0547">Nucleotide-binding</keyword>
<dbReference type="Gene3D" id="3.30.230.10">
    <property type="match status" value="1"/>
</dbReference>
<dbReference type="Gene3D" id="1.10.8.60">
    <property type="match status" value="1"/>
</dbReference>
<dbReference type="GO" id="GO:0006508">
    <property type="term" value="P:proteolysis"/>
    <property type="evidence" value="ECO:0007669"/>
    <property type="project" value="UniProtKB-KW"/>
</dbReference>
<evidence type="ECO:0000256" key="2">
    <source>
        <dbReference type="ARBA" id="ARBA00022741"/>
    </source>
</evidence>
<evidence type="ECO:0000313" key="10">
    <source>
        <dbReference type="Proteomes" id="UP000178880"/>
    </source>
</evidence>
<dbReference type="Gene3D" id="3.40.50.300">
    <property type="entry name" value="P-loop containing nucleotide triphosphate hydrolases"/>
    <property type="match status" value="1"/>
</dbReference>
<evidence type="ECO:0000256" key="6">
    <source>
        <dbReference type="ARBA" id="ARBA00050665"/>
    </source>
</evidence>
<keyword evidence="3" id="KW-0378">Hydrolase</keyword>
<evidence type="ECO:0000256" key="4">
    <source>
        <dbReference type="ARBA" id="ARBA00022825"/>
    </source>
</evidence>
<dbReference type="GO" id="GO:0004176">
    <property type="term" value="F:ATP-dependent peptidase activity"/>
    <property type="evidence" value="ECO:0007669"/>
    <property type="project" value="InterPro"/>
</dbReference>
<accession>A0A1G2CG79</accession>
<evidence type="ECO:0000256" key="3">
    <source>
        <dbReference type="ARBA" id="ARBA00022801"/>
    </source>
</evidence>
<dbReference type="SUPFAM" id="SSF54211">
    <property type="entry name" value="Ribosomal protein S5 domain 2-like"/>
    <property type="match status" value="1"/>
</dbReference>
<comment type="catalytic activity">
    <reaction evidence="6">
        <text>Hydrolysis of proteins in presence of ATP.</text>
        <dbReference type="EC" id="3.4.21.53"/>
    </reaction>
</comment>
<dbReference type="InterPro" id="IPR054594">
    <property type="entry name" value="Lon_lid"/>
</dbReference>
<protein>
    <recommendedName>
        <fullName evidence="7">endopeptidase La</fullName>
        <ecNumber evidence="7">3.4.21.53</ecNumber>
    </recommendedName>
</protein>
<dbReference type="InterPro" id="IPR003959">
    <property type="entry name" value="ATPase_AAA_core"/>
</dbReference>
<dbReference type="GO" id="GO:0016887">
    <property type="term" value="F:ATP hydrolysis activity"/>
    <property type="evidence" value="ECO:0007669"/>
    <property type="project" value="InterPro"/>
</dbReference>
<dbReference type="PRINTS" id="PR00830">
    <property type="entry name" value="ENDOLAPTASE"/>
</dbReference>
<dbReference type="InterPro" id="IPR014721">
    <property type="entry name" value="Ribsml_uS5_D2-typ_fold_subgr"/>
</dbReference>
<proteinExistence type="predicted"/>
<gene>
    <name evidence="9" type="ORF">A2945_03605</name>
</gene>
<dbReference type="STRING" id="1798650.A2945_03605"/>
<dbReference type="InterPro" id="IPR008269">
    <property type="entry name" value="Lon_proteolytic"/>
</dbReference>
<dbReference type="CDD" id="cd19500">
    <property type="entry name" value="RecA-like_Lon"/>
    <property type="match status" value="1"/>
</dbReference>
<dbReference type="Pfam" id="PF22667">
    <property type="entry name" value="Lon_lid"/>
    <property type="match status" value="1"/>
</dbReference>
<dbReference type="FunFam" id="3.40.50.300:FF:000021">
    <property type="entry name" value="Lon protease homolog"/>
    <property type="match status" value="1"/>
</dbReference>
<dbReference type="GO" id="GO:0030163">
    <property type="term" value="P:protein catabolic process"/>
    <property type="evidence" value="ECO:0007669"/>
    <property type="project" value="InterPro"/>
</dbReference>
<dbReference type="GO" id="GO:0005524">
    <property type="term" value="F:ATP binding"/>
    <property type="evidence" value="ECO:0007669"/>
    <property type="project" value="UniProtKB-KW"/>
</dbReference>
<dbReference type="InterPro" id="IPR020568">
    <property type="entry name" value="Ribosomal_Su5_D2-typ_SF"/>
</dbReference>
<evidence type="ECO:0000256" key="5">
    <source>
        <dbReference type="ARBA" id="ARBA00022840"/>
    </source>
</evidence>
<evidence type="ECO:0000256" key="1">
    <source>
        <dbReference type="ARBA" id="ARBA00022670"/>
    </source>
</evidence>
<dbReference type="PANTHER" id="PTHR10046">
    <property type="entry name" value="ATP DEPENDENT LON PROTEASE FAMILY MEMBER"/>
    <property type="match status" value="1"/>
</dbReference>